<organism evidence="1 2">
    <name type="scientific">Brachionus plicatilis</name>
    <name type="common">Marine rotifer</name>
    <name type="synonym">Brachionus muelleri</name>
    <dbReference type="NCBI Taxonomy" id="10195"/>
    <lineage>
        <taxon>Eukaryota</taxon>
        <taxon>Metazoa</taxon>
        <taxon>Spiralia</taxon>
        <taxon>Gnathifera</taxon>
        <taxon>Rotifera</taxon>
        <taxon>Eurotatoria</taxon>
        <taxon>Monogononta</taxon>
        <taxon>Pseudotrocha</taxon>
        <taxon>Ploima</taxon>
        <taxon>Brachionidae</taxon>
        <taxon>Brachionus</taxon>
    </lineage>
</organism>
<dbReference type="AlphaFoldDB" id="A0A3M7QES2"/>
<evidence type="ECO:0000313" key="2">
    <source>
        <dbReference type="Proteomes" id="UP000276133"/>
    </source>
</evidence>
<comment type="caution">
    <text evidence="1">The sequence shown here is derived from an EMBL/GenBank/DDBJ whole genome shotgun (WGS) entry which is preliminary data.</text>
</comment>
<evidence type="ECO:0000313" key="1">
    <source>
        <dbReference type="EMBL" id="RNA09880.1"/>
    </source>
</evidence>
<protein>
    <submittedName>
        <fullName evidence="1">Uncharacterized protein</fullName>
    </submittedName>
</protein>
<name>A0A3M7QES2_BRAPC</name>
<accession>A0A3M7QES2</accession>
<dbReference type="Proteomes" id="UP000276133">
    <property type="component" value="Unassembled WGS sequence"/>
</dbReference>
<gene>
    <name evidence="1" type="ORF">BpHYR1_052671</name>
</gene>
<proteinExistence type="predicted"/>
<keyword evidence="2" id="KW-1185">Reference proteome</keyword>
<reference evidence="1 2" key="1">
    <citation type="journal article" date="2018" name="Sci. Rep.">
        <title>Genomic signatures of local adaptation to the degree of environmental predictability in rotifers.</title>
        <authorList>
            <person name="Franch-Gras L."/>
            <person name="Hahn C."/>
            <person name="Garcia-Roger E.M."/>
            <person name="Carmona M.J."/>
            <person name="Serra M."/>
            <person name="Gomez A."/>
        </authorList>
    </citation>
    <scope>NUCLEOTIDE SEQUENCE [LARGE SCALE GENOMIC DNA]</scope>
    <source>
        <strain evidence="1">HYR1</strain>
    </source>
</reference>
<dbReference type="EMBL" id="REGN01006353">
    <property type="protein sequence ID" value="RNA09880.1"/>
    <property type="molecule type" value="Genomic_DNA"/>
</dbReference>
<sequence>MSFLGWSMMSHWTKTGPNFEIRSPIRLLDPCFPQSLGSLVLILNQIVLGGRLFACYLFDCSLYVLGRLLTNFEQITCL</sequence>